<keyword evidence="5" id="KW-1185">Reference proteome</keyword>
<dbReference type="Proteomes" id="UP000639051">
    <property type="component" value="Unassembled WGS sequence"/>
</dbReference>
<evidence type="ECO:0000256" key="2">
    <source>
        <dbReference type="SAM" id="Phobius"/>
    </source>
</evidence>
<dbReference type="EMBL" id="JAERRC010000036">
    <property type="protein sequence ID" value="MBL0706819.1"/>
    <property type="molecule type" value="Genomic_DNA"/>
</dbReference>
<keyword evidence="2" id="KW-0812">Transmembrane</keyword>
<feature type="compositionally biased region" description="Low complexity" evidence="1">
    <location>
        <begin position="104"/>
        <end position="135"/>
    </location>
</feature>
<organism evidence="4 5">
    <name type="scientific">Sinomonas cellulolyticus</name>
    <dbReference type="NCBI Taxonomy" id="2801916"/>
    <lineage>
        <taxon>Bacteria</taxon>
        <taxon>Bacillati</taxon>
        <taxon>Actinomycetota</taxon>
        <taxon>Actinomycetes</taxon>
        <taxon>Micrococcales</taxon>
        <taxon>Micrococcaceae</taxon>
        <taxon>Sinomonas</taxon>
    </lineage>
</organism>
<name>A0ABS1K561_9MICC</name>
<proteinExistence type="predicted"/>
<keyword evidence="2" id="KW-0472">Membrane</keyword>
<feature type="transmembrane region" description="Helical" evidence="2">
    <location>
        <begin position="157"/>
        <end position="183"/>
    </location>
</feature>
<accession>A0ABS1K561</accession>
<feature type="compositionally biased region" description="Basic and acidic residues" evidence="1">
    <location>
        <begin position="66"/>
        <end position="83"/>
    </location>
</feature>
<evidence type="ECO:0000256" key="1">
    <source>
        <dbReference type="SAM" id="MobiDB-lite"/>
    </source>
</evidence>
<evidence type="ECO:0000259" key="3">
    <source>
        <dbReference type="Pfam" id="PF13828"/>
    </source>
</evidence>
<reference evidence="4 5" key="1">
    <citation type="submission" date="2021-01" db="EMBL/GenBank/DDBJ databases">
        <title>Genome public.</title>
        <authorList>
            <person name="Liu C."/>
            <person name="Sun Q."/>
        </authorList>
    </citation>
    <scope>NUCLEOTIDE SEQUENCE [LARGE SCALE GENOMIC DNA]</scope>
    <source>
        <strain evidence="4 5">JC656</strain>
    </source>
</reference>
<dbReference type="Pfam" id="PF13828">
    <property type="entry name" value="DUF4190"/>
    <property type="match status" value="1"/>
</dbReference>
<keyword evidence="2" id="KW-1133">Transmembrane helix</keyword>
<feature type="compositionally biased region" description="Pro residues" evidence="1">
    <location>
        <begin position="56"/>
        <end position="65"/>
    </location>
</feature>
<evidence type="ECO:0000313" key="4">
    <source>
        <dbReference type="EMBL" id="MBL0706819.1"/>
    </source>
</evidence>
<dbReference type="InterPro" id="IPR025241">
    <property type="entry name" value="DUF4190"/>
</dbReference>
<feature type="region of interest" description="Disordered" evidence="1">
    <location>
        <begin position="1"/>
        <end position="135"/>
    </location>
</feature>
<evidence type="ECO:0000313" key="5">
    <source>
        <dbReference type="Proteomes" id="UP000639051"/>
    </source>
</evidence>
<gene>
    <name evidence="4" type="ORF">JJE72_15085</name>
</gene>
<feature type="domain" description="DUF4190" evidence="3">
    <location>
        <begin position="155"/>
        <end position="214"/>
    </location>
</feature>
<feature type="compositionally biased region" description="Basic and acidic residues" evidence="1">
    <location>
        <begin position="1"/>
        <end position="21"/>
    </location>
</feature>
<sequence length="235" mass="24576">MSQDPEVPKPSETDGAPERPRYSPPSYVPPVSLGKGRDNPTEPLPPGPMSPGATQPLPPGTPPRAPEQRPRPDGAPREDDRQGQDASRGSGLGSVPYGQTQASYGQPPYGQGQPPYGQFPYGQNQQYGQPPYGPAAQYGQGYPPYPYGAPEPRGLSIAAMVCGISVFVGFGFFVLPQIAAVVLGHMALSREPAGRGMALAGLVMGYVGLALTIAFIALFVVVLGIAPTTGRYSSL</sequence>
<protein>
    <submittedName>
        <fullName evidence="4">DUF4190 domain-containing protein</fullName>
    </submittedName>
</protein>
<feature type="transmembrane region" description="Helical" evidence="2">
    <location>
        <begin position="203"/>
        <end position="226"/>
    </location>
</feature>
<comment type="caution">
    <text evidence="4">The sequence shown here is derived from an EMBL/GenBank/DDBJ whole genome shotgun (WGS) entry which is preliminary data.</text>
</comment>